<evidence type="ECO:0000259" key="1">
    <source>
        <dbReference type="PROSITE" id="PS51186"/>
    </source>
</evidence>
<organism evidence="2 3">
    <name type="scientific">Maribacter orientalis</name>
    <dbReference type="NCBI Taxonomy" id="228957"/>
    <lineage>
        <taxon>Bacteria</taxon>
        <taxon>Pseudomonadati</taxon>
        <taxon>Bacteroidota</taxon>
        <taxon>Flavobacteriia</taxon>
        <taxon>Flavobacteriales</taxon>
        <taxon>Flavobacteriaceae</taxon>
        <taxon>Maribacter</taxon>
    </lineage>
</organism>
<dbReference type="SUPFAM" id="SSF55729">
    <property type="entry name" value="Acyl-CoA N-acyltransferases (Nat)"/>
    <property type="match status" value="1"/>
</dbReference>
<dbReference type="InterPro" id="IPR016181">
    <property type="entry name" value="Acyl_CoA_acyltransferase"/>
</dbReference>
<feature type="domain" description="N-acetyltransferase" evidence="1">
    <location>
        <begin position="1"/>
        <end position="135"/>
    </location>
</feature>
<protein>
    <submittedName>
        <fullName evidence="2">Acetyltransferase (GNAT) domain-containing protein</fullName>
    </submittedName>
</protein>
<dbReference type="STRING" id="228957.SAMN04488008_10757"/>
<dbReference type="Proteomes" id="UP000198990">
    <property type="component" value="Unassembled WGS sequence"/>
</dbReference>
<dbReference type="PROSITE" id="PS51186">
    <property type="entry name" value="GNAT"/>
    <property type="match status" value="1"/>
</dbReference>
<dbReference type="AlphaFoldDB" id="A0A1H7UCL9"/>
<dbReference type="EMBL" id="FNZN01000007">
    <property type="protein sequence ID" value="SEL94007.1"/>
    <property type="molecule type" value="Genomic_DNA"/>
</dbReference>
<dbReference type="Gene3D" id="3.40.630.30">
    <property type="match status" value="1"/>
</dbReference>
<name>A0A1H7UCL9_9FLAO</name>
<dbReference type="RefSeq" id="WP_245737233.1">
    <property type="nucleotide sequence ID" value="NZ_FNZN01000007.1"/>
</dbReference>
<reference evidence="3" key="1">
    <citation type="submission" date="2016-10" db="EMBL/GenBank/DDBJ databases">
        <authorList>
            <person name="Varghese N."/>
            <person name="Submissions S."/>
        </authorList>
    </citation>
    <scope>NUCLEOTIDE SEQUENCE [LARGE SCALE GENOMIC DNA]</scope>
    <source>
        <strain evidence="3">DSM 16471</strain>
    </source>
</reference>
<sequence length="135" mass="15955">MKRIVQITSEETLSIRHKVMWPNKPIDYVQLPNDFEGRHFGYFKNDILISVISLFVENNEAQFRKFATLKEYQGKGFGSELLNELMRISAKEQLSKIWCNARINKIDYYSKFGMKETNNQFIKGGISYVIMERIF</sequence>
<proteinExistence type="predicted"/>
<dbReference type="Pfam" id="PF13673">
    <property type="entry name" value="Acetyltransf_10"/>
    <property type="match status" value="1"/>
</dbReference>
<keyword evidence="2" id="KW-0808">Transferase</keyword>
<accession>A0A1H7UCL9</accession>
<dbReference type="CDD" id="cd04301">
    <property type="entry name" value="NAT_SF"/>
    <property type="match status" value="1"/>
</dbReference>
<keyword evidence="3" id="KW-1185">Reference proteome</keyword>
<evidence type="ECO:0000313" key="2">
    <source>
        <dbReference type="EMBL" id="SEL94007.1"/>
    </source>
</evidence>
<dbReference type="GO" id="GO:0016747">
    <property type="term" value="F:acyltransferase activity, transferring groups other than amino-acyl groups"/>
    <property type="evidence" value="ECO:0007669"/>
    <property type="project" value="InterPro"/>
</dbReference>
<gene>
    <name evidence="2" type="ORF">SAMN04488008_10757</name>
</gene>
<evidence type="ECO:0000313" key="3">
    <source>
        <dbReference type="Proteomes" id="UP000198990"/>
    </source>
</evidence>
<dbReference type="InterPro" id="IPR000182">
    <property type="entry name" value="GNAT_dom"/>
</dbReference>